<dbReference type="GO" id="GO:0031640">
    <property type="term" value="P:killing of cells of another organism"/>
    <property type="evidence" value="ECO:0007669"/>
    <property type="project" value="UniProtKB-KW"/>
</dbReference>
<dbReference type="GO" id="GO:0015288">
    <property type="term" value="F:porin activity"/>
    <property type="evidence" value="ECO:0007669"/>
    <property type="project" value="TreeGrafter"/>
</dbReference>
<evidence type="ECO:0000256" key="9">
    <source>
        <dbReference type="SAM" id="MobiDB-lite"/>
    </source>
</evidence>
<reference evidence="11 12" key="1">
    <citation type="submission" date="2013-09" db="EMBL/GenBank/DDBJ databases">
        <title>Genome sequencing of Arenimonas metalli.</title>
        <authorList>
            <person name="Chen F."/>
            <person name="Wang G."/>
        </authorList>
    </citation>
    <scope>NUCLEOTIDE SEQUENCE [LARGE SCALE GENOMIC DNA]</scope>
    <source>
        <strain evidence="11 12">CF5-1</strain>
    </source>
</reference>
<keyword evidence="2 7" id="KW-0813">Transport</keyword>
<feature type="compositionally biased region" description="Polar residues" evidence="9">
    <location>
        <begin position="91"/>
        <end position="100"/>
    </location>
</feature>
<dbReference type="EMBL" id="AVCK01000031">
    <property type="protein sequence ID" value="KFN45228.1"/>
    <property type="molecule type" value="Genomic_DNA"/>
</dbReference>
<comment type="similarity">
    <text evidence="1 7">Belongs to the outer membrane factor (OMF) (TC 1.B.17) family.</text>
</comment>
<evidence type="ECO:0000256" key="6">
    <source>
        <dbReference type="ARBA" id="ARBA00023237"/>
    </source>
</evidence>
<evidence type="ECO:0000256" key="3">
    <source>
        <dbReference type="ARBA" id="ARBA00022452"/>
    </source>
</evidence>
<dbReference type="PANTHER" id="PTHR30026">
    <property type="entry name" value="OUTER MEMBRANE PROTEIN TOLC"/>
    <property type="match status" value="1"/>
</dbReference>
<comment type="subcellular location">
    <subcellularLocation>
        <location evidence="7">Cell outer membrane</location>
        <topology evidence="7">Peripheral membrane protein</topology>
    </subcellularLocation>
</comment>
<dbReference type="PATRIC" id="fig|1384056.3.peg.1971"/>
<accession>A0A091AY24</accession>
<gene>
    <name evidence="11" type="ORF">N787_13240</name>
</gene>
<keyword evidence="7" id="KW-0354">Hemolysis</keyword>
<organism evidence="11 12">
    <name type="scientific">Arenimonas metalli CF5-1</name>
    <dbReference type="NCBI Taxonomy" id="1384056"/>
    <lineage>
        <taxon>Bacteria</taxon>
        <taxon>Pseudomonadati</taxon>
        <taxon>Pseudomonadota</taxon>
        <taxon>Gammaproteobacteria</taxon>
        <taxon>Lysobacterales</taxon>
        <taxon>Lysobacteraceae</taxon>
        <taxon>Arenimonas</taxon>
    </lineage>
</organism>
<dbReference type="NCBIfam" id="TIGR01844">
    <property type="entry name" value="type_I_sec_TolC"/>
    <property type="match status" value="1"/>
</dbReference>
<keyword evidence="12" id="KW-1185">Reference proteome</keyword>
<evidence type="ECO:0000256" key="1">
    <source>
        <dbReference type="ARBA" id="ARBA00007613"/>
    </source>
</evidence>
<dbReference type="Proteomes" id="UP000029393">
    <property type="component" value="Unassembled WGS sequence"/>
</dbReference>
<protein>
    <recommendedName>
        <fullName evidence="7">Protein CyaE</fullName>
    </recommendedName>
</protein>
<dbReference type="InterPro" id="IPR028351">
    <property type="entry name" value="CyaE"/>
</dbReference>
<feature type="compositionally biased region" description="Polar residues" evidence="9">
    <location>
        <begin position="71"/>
        <end position="82"/>
    </location>
</feature>
<feature type="region of interest" description="Disordered" evidence="9">
    <location>
        <begin position="71"/>
        <end position="100"/>
    </location>
</feature>
<feature type="chain" id="PRO_5001870654" description="Protein CyaE" evidence="10">
    <location>
        <begin position="24"/>
        <end position="470"/>
    </location>
</feature>
<keyword evidence="7" id="KW-0204">Cytolysis</keyword>
<sequence length="470" mass="50281">MRLRLRPLTFAILLAGTAGSANAADLLEAYEMARQSDPVLSASESRSLATGEGVVQSRAALLPQLDGSVSWSRTETDSTGSQAFGAVVQPPSESSSENTIRGWSVNLRQSLYDHGNYTRLSAARARAAQAEAEYKAAQDELVVRVSTAYFNVLTAIETLASSRAEERSVKRQLDQAEKRLEVGLAPITDVHEARARFDTARANAIAAANALDDAREALAEITGTEVDNLKGLDKDYKPTDPTELVSQDWVAVAMENNPSLLARELAVTAAEKDIGTARSGHLPSLGLTASYSDGNGYGDNEIFAPLPGNTSFDNTSESTRVGVTLSVPIFAGGATQSGVRQAVHNRDAAADQLEQQRRAVVRQTRNAQRSLGAGSAEVEARRLSVVSAQAAYEASEAGLEVGTRTIVDVLITQQSLFQAQREYARARHDFLVNTLRLKQAAGTIALADLQEVNRVLVQDAEAALDESLSQ</sequence>
<feature type="coiled-coil region" evidence="8">
    <location>
        <begin position="120"/>
        <end position="179"/>
    </location>
</feature>
<dbReference type="SUPFAM" id="SSF56954">
    <property type="entry name" value="Outer membrane efflux proteins (OEP)"/>
    <property type="match status" value="1"/>
</dbReference>
<proteinExistence type="inferred from homology"/>
<evidence type="ECO:0000313" key="11">
    <source>
        <dbReference type="EMBL" id="KFN45228.1"/>
    </source>
</evidence>
<keyword evidence="5 7" id="KW-0472">Membrane</keyword>
<evidence type="ECO:0000256" key="2">
    <source>
        <dbReference type="ARBA" id="ARBA00022448"/>
    </source>
</evidence>
<comment type="caution">
    <text evidence="11">The sequence shown here is derived from an EMBL/GenBank/DDBJ whole genome shotgun (WGS) entry which is preliminary data.</text>
</comment>
<dbReference type="STRING" id="1384056.N787_13240"/>
<evidence type="ECO:0000256" key="10">
    <source>
        <dbReference type="SAM" id="SignalP"/>
    </source>
</evidence>
<evidence type="ECO:0000313" key="12">
    <source>
        <dbReference type="Proteomes" id="UP000029393"/>
    </source>
</evidence>
<evidence type="ECO:0000256" key="8">
    <source>
        <dbReference type="SAM" id="Coils"/>
    </source>
</evidence>
<evidence type="ECO:0000256" key="5">
    <source>
        <dbReference type="ARBA" id="ARBA00023136"/>
    </source>
</evidence>
<dbReference type="OrthoDB" id="9813458at2"/>
<dbReference type="RefSeq" id="WP_052575361.1">
    <property type="nucleotide sequence ID" value="NZ_AVCK01000031.1"/>
</dbReference>
<keyword evidence="8" id="KW-0175">Coiled coil</keyword>
<evidence type="ECO:0000256" key="4">
    <source>
        <dbReference type="ARBA" id="ARBA00022692"/>
    </source>
</evidence>
<dbReference type="PIRSF" id="PIRSF001892">
    <property type="entry name" value="CyaE"/>
    <property type="match status" value="1"/>
</dbReference>
<dbReference type="InterPro" id="IPR051906">
    <property type="entry name" value="TolC-like"/>
</dbReference>
<dbReference type="GO" id="GO:1990281">
    <property type="term" value="C:efflux pump complex"/>
    <property type="evidence" value="ECO:0007669"/>
    <property type="project" value="TreeGrafter"/>
</dbReference>
<keyword evidence="3" id="KW-1134">Transmembrane beta strand</keyword>
<keyword evidence="4" id="KW-0812">Transmembrane</keyword>
<feature type="signal peptide" evidence="10">
    <location>
        <begin position="1"/>
        <end position="23"/>
    </location>
</feature>
<keyword evidence="10" id="KW-0732">Signal</keyword>
<dbReference type="InterPro" id="IPR010130">
    <property type="entry name" value="T1SS_OMP_TolC"/>
</dbReference>
<dbReference type="PANTHER" id="PTHR30026:SF20">
    <property type="entry name" value="OUTER MEMBRANE PROTEIN TOLC"/>
    <property type="match status" value="1"/>
</dbReference>
<name>A0A091AY24_9GAMM</name>
<keyword evidence="6 7" id="KW-0998">Cell outer membrane</keyword>
<comment type="function">
    <text evidence="7">CyaE is necessary for transport of calmodulin-sensitive adenylate cyclase-hemolysin (cyclolysin).</text>
</comment>
<dbReference type="eggNOG" id="COG1538">
    <property type="taxonomic scope" value="Bacteria"/>
</dbReference>
<evidence type="ECO:0000256" key="7">
    <source>
        <dbReference type="PIRNR" id="PIRNR001892"/>
    </source>
</evidence>
<dbReference type="Pfam" id="PF02321">
    <property type="entry name" value="OEP"/>
    <property type="match status" value="2"/>
</dbReference>
<dbReference type="GO" id="GO:0015562">
    <property type="term" value="F:efflux transmembrane transporter activity"/>
    <property type="evidence" value="ECO:0007669"/>
    <property type="project" value="InterPro"/>
</dbReference>
<dbReference type="AlphaFoldDB" id="A0A091AY24"/>
<dbReference type="Gene3D" id="1.20.1600.10">
    <property type="entry name" value="Outer membrane efflux proteins (OEP)"/>
    <property type="match status" value="1"/>
</dbReference>
<dbReference type="GO" id="GO:0009279">
    <property type="term" value="C:cell outer membrane"/>
    <property type="evidence" value="ECO:0007669"/>
    <property type="project" value="UniProtKB-SubCell"/>
</dbReference>
<dbReference type="InterPro" id="IPR003423">
    <property type="entry name" value="OMP_efflux"/>
</dbReference>